<evidence type="ECO:0000256" key="3">
    <source>
        <dbReference type="SAM" id="SignalP"/>
    </source>
</evidence>
<sequence length="321" mass="33530">MKNSIKFLIPVFTLTVIVAPFLAQAETTKSAIEITASSVSSDGLYAITVYISNSNPKSLKLKAEYGEGEFDLESNTFSFNDSGRGVADLSAGLRPGQTYIYRLFDTTGVLNPSETYSFTTSGGGGSGGSYQSYRIYNTSSGSTYTPGSTYSTSNTPLPTTPPNTNTSNTDTSNSTTTNTAPTTTSAPITLGTTPSSSTTTSTSTSGSTSIPEVSNTGLVPCNNTPAVDGTIAQPCDFNAFMNLINIVIKFILFSLVLPIAAIMFFYAGLKMVTSGGSAEARGKAKSIFTNAVLGLAIAVGAWLIIRTILSILGYQGAWIGF</sequence>
<evidence type="ECO:0000313" key="4">
    <source>
        <dbReference type="EMBL" id="OGI94941.1"/>
    </source>
</evidence>
<evidence type="ECO:0008006" key="6">
    <source>
        <dbReference type="Google" id="ProtNLM"/>
    </source>
</evidence>
<proteinExistence type="predicted"/>
<dbReference type="InterPro" id="IPR043993">
    <property type="entry name" value="T4SS_pilin"/>
</dbReference>
<reference evidence="4 5" key="1">
    <citation type="journal article" date="2016" name="Nat. Commun.">
        <title>Thousands of microbial genomes shed light on interconnected biogeochemical processes in an aquifer system.</title>
        <authorList>
            <person name="Anantharaman K."/>
            <person name="Brown C.T."/>
            <person name="Hug L.A."/>
            <person name="Sharon I."/>
            <person name="Castelle C.J."/>
            <person name="Probst A.J."/>
            <person name="Thomas B.C."/>
            <person name="Singh A."/>
            <person name="Wilkins M.J."/>
            <person name="Karaoz U."/>
            <person name="Brodie E.L."/>
            <person name="Williams K.H."/>
            <person name="Hubbard S.S."/>
            <person name="Banfield J.F."/>
        </authorList>
    </citation>
    <scope>NUCLEOTIDE SEQUENCE [LARGE SCALE GENOMIC DNA]</scope>
</reference>
<dbReference type="Pfam" id="PF18895">
    <property type="entry name" value="T4SS_pilin"/>
    <property type="match status" value="1"/>
</dbReference>
<keyword evidence="3" id="KW-0732">Signal</keyword>
<keyword evidence="2" id="KW-0812">Transmembrane</keyword>
<keyword evidence="2" id="KW-1133">Transmembrane helix</keyword>
<feature type="compositionally biased region" description="Low complexity" evidence="1">
    <location>
        <begin position="143"/>
        <end position="209"/>
    </location>
</feature>
<dbReference type="STRING" id="1801780.A2917_01920"/>
<feature type="region of interest" description="Disordered" evidence="1">
    <location>
        <begin position="143"/>
        <end position="211"/>
    </location>
</feature>
<keyword evidence="2" id="KW-0472">Membrane</keyword>
<evidence type="ECO:0000256" key="1">
    <source>
        <dbReference type="SAM" id="MobiDB-lite"/>
    </source>
</evidence>
<feature type="signal peptide" evidence="3">
    <location>
        <begin position="1"/>
        <end position="25"/>
    </location>
</feature>
<feature type="transmembrane region" description="Helical" evidence="2">
    <location>
        <begin position="287"/>
        <end position="305"/>
    </location>
</feature>
<dbReference type="Proteomes" id="UP000178104">
    <property type="component" value="Unassembled WGS sequence"/>
</dbReference>
<feature type="transmembrane region" description="Helical" evidence="2">
    <location>
        <begin position="243"/>
        <end position="266"/>
    </location>
</feature>
<organism evidence="4 5">
    <name type="scientific">Candidatus Nomurabacteria bacterium RIFCSPLOWO2_01_FULL_42_17</name>
    <dbReference type="NCBI Taxonomy" id="1801780"/>
    <lineage>
        <taxon>Bacteria</taxon>
        <taxon>Candidatus Nomuraibacteriota</taxon>
    </lineage>
</organism>
<gene>
    <name evidence="4" type="ORF">A2917_01920</name>
</gene>
<dbReference type="AlphaFoldDB" id="A0A1F6XLQ5"/>
<name>A0A1F6XLQ5_9BACT</name>
<evidence type="ECO:0000313" key="5">
    <source>
        <dbReference type="Proteomes" id="UP000178104"/>
    </source>
</evidence>
<comment type="caution">
    <text evidence="4">The sequence shown here is derived from an EMBL/GenBank/DDBJ whole genome shotgun (WGS) entry which is preliminary data.</text>
</comment>
<dbReference type="EMBL" id="MFVE01000009">
    <property type="protein sequence ID" value="OGI94941.1"/>
    <property type="molecule type" value="Genomic_DNA"/>
</dbReference>
<accession>A0A1F6XLQ5</accession>
<feature type="chain" id="PRO_5009527431" description="Purple acid phosphatase N-terminal domain-containing protein" evidence="3">
    <location>
        <begin position="26"/>
        <end position="321"/>
    </location>
</feature>
<protein>
    <recommendedName>
        <fullName evidence="6">Purple acid phosphatase N-terminal domain-containing protein</fullName>
    </recommendedName>
</protein>
<evidence type="ECO:0000256" key="2">
    <source>
        <dbReference type="SAM" id="Phobius"/>
    </source>
</evidence>